<dbReference type="Pfam" id="PF05368">
    <property type="entry name" value="NmrA"/>
    <property type="match status" value="1"/>
</dbReference>
<evidence type="ECO:0000256" key="2">
    <source>
        <dbReference type="ARBA" id="ARBA00022857"/>
    </source>
</evidence>
<reference evidence="5" key="1">
    <citation type="submission" date="2020-03" db="EMBL/GenBank/DDBJ databases">
        <title>Draft Genome Sequence of Cylindrodendrum hubeiense.</title>
        <authorList>
            <person name="Buettner E."/>
            <person name="Kellner H."/>
        </authorList>
    </citation>
    <scope>NUCLEOTIDE SEQUENCE</scope>
    <source>
        <strain evidence="5">IHI 201604</strain>
    </source>
</reference>
<dbReference type="PANTHER" id="PTHR47706:SF4">
    <property type="entry name" value="NMRA-LIKE DOMAIN-CONTAINING PROTEIN"/>
    <property type="match status" value="1"/>
</dbReference>
<dbReference type="Gene3D" id="3.90.25.10">
    <property type="entry name" value="UDP-galactose 4-epimerase, domain 1"/>
    <property type="match status" value="1"/>
</dbReference>
<dbReference type="AlphaFoldDB" id="A0A9P5HC46"/>
<dbReference type="GO" id="GO:0016491">
    <property type="term" value="F:oxidoreductase activity"/>
    <property type="evidence" value="ECO:0007669"/>
    <property type="project" value="UniProtKB-KW"/>
</dbReference>
<protein>
    <recommendedName>
        <fullName evidence="4">NmrA-like domain-containing protein</fullName>
    </recommendedName>
</protein>
<gene>
    <name evidence="5" type="ORF">G7Z17_g4793</name>
</gene>
<organism evidence="5 6">
    <name type="scientific">Cylindrodendrum hubeiense</name>
    <dbReference type="NCBI Taxonomy" id="595255"/>
    <lineage>
        <taxon>Eukaryota</taxon>
        <taxon>Fungi</taxon>
        <taxon>Dikarya</taxon>
        <taxon>Ascomycota</taxon>
        <taxon>Pezizomycotina</taxon>
        <taxon>Sordariomycetes</taxon>
        <taxon>Hypocreomycetidae</taxon>
        <taxon>Hypocreales</taxon>
        <taxon>Nectriaceae</taxon>
        <taxon>Cylindrodendrum</taxon>
    </lineage>
</organism>
<evidence type="ECO:0000259" key="4">
    <source>
        <dbReference type="Pfam" id="PF05368"/>
    </source>
</evidence>
<evidence type="ECO:0000313" key="6">
    <source>
        <dbReference type="Proteomes" id="UP000722485"/>
    </source>
</evidence>
<name>A0A9P5HC46_9HYPO</name>
<dbReference type="EMBL" id="JAANBB010000072">
    <property type="protein sequence ID" value="KAF7551733.1"/>
    <property type="molecule type" value="Genomic_DNA"/>
</dbReference>
<dbReference type="Gene3D" id="3.40.50.720">
    <property type="entry name" value="NAD(P)-binding Rossmann-like Domain"/>
    <property type="match status" value="1"/>
</dbReference>
<dbReference type="PANTHER" id="PTHR47706">
    <property type="entry name" value="NMRA-LIKE FAMILY PROTEIN"/>
    <property type="match status" value="1"/>
</dbReference>
<keyword evidence="2" id="KW-0521">NADP</keyword>
<comment type="caution">
    <text evidence="5">The sequence shown here is derived from an EMBL/GenBank/DDBJ whole genome shotgun (WGS) entry which is preliminary data.</text>
</comment>
<proteinExistence type="inferred from homology"/>
<dbReference type="InterPro" id="IPR051609">
    <property type="entry name" value="NmrA/Isoflavone_reductase-like"/>
</dbReference>
<accession>A0A9P5HC46</accession>
<dbReference type="InterPro" id="IPR008030">
    <property type="entry name" value="NmrA-like"/>
</dbReference>
<feature type="domain" description="NmrA-like" evidence="4">
    <location>
        <begin position="3"/>
        <end position="238"/>
    </location>
</feature>
<dbReference type="InterPro" id="IPR036291">
    <property type="entry name" value="NAD(P)-bd_dom_sf"/>
</dbReference>
<keyword evidence="3" id="KW-0560">Oxidoreductase</keyword>
<dbReference type="OrthoDB" id="419598at2759"/>
<evidence type="ECO:0000313" key="5">
    <source>
        <dbReference type="EMBL" id="KAF7551733.1"/>
    </source>
</evidence>
<sequence length="302" mass="33846">MGVIVVAGGSGPVGRTIVDGLVAYAKHKVYVLSRNNRPAEHGVEYLQVDYANIEGMSQSFRQAGVDTVICAIGVVTPETNQAQLNLIQAAEQSESTRRFVISGYDMQHLKEHIEISPLARYTFEAIESLEKTGLEYTRVVNGWFLDYYGMPYWKSHLHPWINVMNMEKKWAVIPGDGSAKATFITTQDMSKFVARLMDLGQWSKVSFIASETLSFNQLLDMAEKTRGSKFQVAYDSLEKLSSGKISFFSEFPPIDLDGAEAFFAMIHYQAGLERYLIENVESLTEKFPEIQMTSAAEVMESS</sequence>
<evidence type="ECO:0000256" key="1">
    <source>
        <dbReference type="ARBA" id="ARBA00005725"/>
    </source>
</evidence>
<dbReference type="Proteomes" id="UP000722485">
    <property type="component" value="Unassembled WGS sequence"/>
</dbReference>
<dbReference type="SUPFAM" id="SSF51735">
    <property type="entry name" value="NAD(P)-binding Rossmann-fold domains"/>
    <property type="match status" value="1"/>
</dbReference>
<comment type="similarity">
    <text evidence="1">Belongs to the NmrA-type oxidoreductase family. Isoflavone reductase subfamily.</text>
</comment>
<keyword evidence="6" id="KW-1185">Reference proteome</keyword>
<evidence type="ECO:0000256" key="3">
    <source>
        <dbReference type="ARBA" id="ARBA00023002"/>
    </source>
</evidence>